<keyword evidence="1 2" id="KW-0238">DNA-binding</keyword>
<evidence type="ECO:0000313" key="4">
    <source>
        <dbReference type="EMBL" id="GHA07561.1"/>
    </source>
</evidence>
<name>A0A918RP60_9GAMM</name>
<dbReference type="PROSITE" id="PS50977">
    <property type="entry name" value="HTH_TETR_2"/>
    <property type="match status" value="1"/>
</dbReference>
<dbReference type="InterPro" id="IPR050624">
    <property type="entry name" value="HTH-type_Tx_Regulator"/>
</dbReference>
<dbReference type="GO" id="GO:0003677">
    <property type="term" value="F:DNA binding"/>
    <property type="evidence" value="ECO:0007669"/>
    <property type="project" value="UniProtKB-UniRule"/>
</dbReference>
<dbReference type="InterPro" id="IPR023772">
    <property type="entry name" value="DNA-bd_HTH_TetR-type_CS"/>
</dbReference>
<comment type="caution">
    <text evidence="4">The sequence shown here is derived from an EMBL/GenBank/DDBJ whole genome shotgun (WGS) entry which is preliminary data.</text>
</comment>
<dbReference type="AlphaFoldDB" id="A0A918RP60"/>
<dbReference type="InterPro" id="IPR009057">
    <property type="entry name" value="Homeodomain-like_sf"/>
</dbReference>
<reference evidence="4" key="1">
    <citation type="journal article" date="2014" name="Int. J. Syst. Evol. Microbiol.">
        <title>Complete genome sequence of Corynebacterium casei LMG S-19264T (=DSM 44701T), isolated from a smear-ripened cheese.</title>
        <authorList>
            <consortium name="US DOE Joint Genome Institute (JGI-PGF)"/>
            <person name="Walter F."/>
            <person name="Albersmeier A."/>
            <person name="Kalinowski J."/>
            <person name="Ruckert C."/>
        </authorList>
    </citation>
    <scope>NUCLEOTIDE SEQUENCE</scope>
    <source>
        <strain evidence="4">KCTC 12711</strain>
    </source>
</reference>
<evidence type="ECO:0000256" key="1">
    <source>
        <dbReference type="ARBA" id="ARBA00023125"/>
    </source>
</evidence>
<evidence type="ECO:0000259" key="3">
    <source>
        <dbReference type="PROSITE" id="PS50977"/>
    </source>
</evidence>
<accession>A0A918RP60</accession>
<reference evidence="4" key="2">
    <citation type="submission" date="2020-09" db="EMBL/GenBank/DDBJ databases">
        <authorList>
            <person name="Sun Q."/>
            <person name="Kim S."/>
        </authorList>
    </citation>
    <scope>NUCLEOTIDE SEQUENCE</scope>
    <source>
        <strain evidence="4">KCTC 12711</strain>
    </source>
</reference>
<dbReference type="InterPro" id="IPR001647">
    <property type="entry name" value="HTH_TetR"/>
</dbReference>
<dbReference type="SUPFAM" id="SSF46689">
    <property type="entry name" value="Homeodomain-like"/>
    <property type="match status" value="1"/>
</dbReference>
<dbReference type="EMBL" id="BMXA01000002">
    <property type="protein sequence ID" value="GHA07561.1"/>
    <property type="molecule type" value="Genomic_DNA"/>
</dbReference>
<dbReference type="PROSITE" id="PS01081">
    <property type="entry name" value="HTH_TETR_1"/>
    <property type="match status" value="1"/>
</dbReference>
<dbReference type="Pfam" id="PF00440">
    <property type="entry name" value="TetR_N"/>
    <property type="match status" value="1"/>
</dbReference>
<dbReference type="Gene3D" id="1.10.357.10">
    <property type="entry name" value="Tetracycline Repressor, domain 2"/>
    <property type="match status" value="1"/>
</dbReference>
<dbReference type="PANTHER" id="PTHR43479:SF11">
    <property type="entry name" value="ACREF_ENVCD OPERON REPRESSOR-RELATED"/>
    <property type="match status" value="1"/>
</dbReference>
<feature type="DNA-binding region" description="H-T-H motif" evidence="2">
    <location>
        <begin position="34"/>
        <end position="53"/>
    </location>
</feature>
<evidence type="ECO:0000313" key="5">
    <source>
        <dbReference type="Proteomes" id="UP000614811"/>
    </source>
</evidence>
<evidence type="ECO:0000256" key="2">
    <source>
        <dbReference type="PROSITE-ProRule" id="PRU00335"/>
    </source>
</evidence>
<dbReference type="PANTHER" id="PTHR43479">
    <property type="entry name" value="ACREF/ENVCD OPERON REPRESSOR-RELATED"/>
    <property type="match status" value="1"/>
</dbReference>
<keyword evidence="5" id="KW-1185">Reference proteome</keyword>
<organism evidence="4 5">
    <name type="scientific">Arenicella chitinivorans</name>
    <dbReference type="NCBI Taxonomy" id="1329800"/>
    <lineage>
        <taxon>Bacteria</taxon>
        <taxon>Pseudomonadati</taxon>
        <taxon>Pseudomonadota</taxon>
        <taxon>Gammaproteobacteria</taxon>
        <taxon>Arenicellales</taxon>
        <taxon>Arenicellaceae</taxon>
        <taxon>Arenicella</taxon>
    </lineage>
</organism>
<proteinExistence type="predicted"/>
<protein>
    <recommendedName>
        <fullName evidence="3">HTH tetR-type domain-containing protein</fullName>
    </recommendedName>
</protein>
<dbReference type="PRINTS" id="PR00455">
    <property type="entry name" value="HTHTETR"/>
</dbReference>
<feature type="domain" description="HTH tetR-type" evidence="3">
    <location>
        <begin position="11"/>
        <end position="71"/>
    </location>
</feature>
<gene>
    <name evidence="4" type="ORF">GCM10008090_16740</name>
</gene>
<sequence length="204" mass="23321">MKPMPTQARAIRKREALLDAAEREFATRGFDETTAKSIAADAKVAVGTFYQYFENKNDILREIARRGLELIRDHLPPFSLTESDTLSAQRLHQLFVRALEFVYAYHANKPELHQVLEQRRSVDAELGVIMREGEDALRNHIRLFVQTFNLPSPEIVTHNLFAMGEGIVHRQVFDQNTLPPEQVIEVGASMLTAYFNQLSNVIDQ</sequence>
<dbReference type="Proteomes" id="UP000614811">
    <property type="component" value="Unassembled WGS sequence"/>
</dbReference>